<evidence type="ECO:0000313" key="9">
    <source>
        <dbReference type="EMBL" id="HHE54777.1"/>
    </source>
</evidence>
<keyword evidence="7 8" id="KW-0472">Membrane</keyword>
<accession>A0A7V5LIJ4</accession>
<reference evidence="9" key="1">
    <citation type="journal article" date="2020" name="mSystems">
        <title>Genome- and Community-Level Interaction Insights into Carbon Utilization and Element Cycling Functions of Hydrothermarchaeota in Hydrothermal Sediment.</title>
        <authorList>
            <person name="Zhou Z."/>
            <person name="Liu Y."/>
            <person name="Xu W."/>
            <person name="Pan J."/>
            <person name="Luo Z.H."/>
            <person name="Li M."/>
        </authorList>
    </citation>
    <scope>NUCLEOTIDE SEQUENCE [LARGE SCALE GENOMIC DNA]</scope>
    <source>
        <strain evidence="9">HyVt-76</strain>
    </source>
</reference>
<comment type="caution">
    <text evidence="8">Lacks conserved residue(s) required for the propagation of feature annotation.</text>
</comment>
<dbReference type="PANTHER" id="PTHR30330">
    <property type="entry name" value="AGSS FAMILY TRANSPORTER, SODIUM-ALANINE"/>
    <property type="match status" value="1"/>
</dbReference>
<evidence type="ECO:0000256" key="3">
    <source>
        <dbReference type="ARBA" id="ARBA00022448"/>
    </source>
</evidence>
<feature type="non-terminal residue" evidence="9">
    <location>
        <position position="235"/>
    </location>
</feature>
<feature type="transmembrane region" description="Helical" evidence="8">
    <location>
        <begin position="146"/>
        <end position="165"/>
    </location>
</feature>
<evidence type="ECO:0000256" key="1">
    <source>
        <dbReference type="ARBA" id="ARBA00004651"/>
    </source>
</evidence>
<dbReference type="GO" id="GO:0005283">
    <property type="term" value="F:amino acid:sodium symporter activity"/>
    <property type="evidence" value="ECO:0007669"/>
    <property type="project" value="InterPro"/>
</dbReference>
<dbReference type="Gene3D" id="1.20.1740.10">
    <property type="entry name" value="Amino acid/polyamine transporter I"/>
    <property type="match status" value="1"/>
</dbReference>
<dbReference type="EMBL" id="DRTD01000236">
    <property type="protein sequence ID" value="HHE54777.1"/>
    <property type="molecule type" value="Genomic_DNA"/>
</dbReference>
<dbReference type="NCBIfam" id="TIGR00835">
    <property type="entry name" value="agcS"/>
    <property type="match status" value="1"/>
</dbReference>
<feature type="transmembrane region" description="Helical" evidence="8">
    <location>
        <begin position="211"/>
        <end position="234"/>
    </location>
</feature>
<evidence type="ECO:0000256" key="4">
    <source>
        <dbReference type="ARBA" id="ARBA00022475"/>
    </source>
</evidence>
<dbReference type="GO" id="GO:0005886">
    <property type="term" value="C:plasma membrane"/>
    <property type="evidence" value="ECO:0007669"/>
    <property type="project" value="UniProtKB-SubCell"/>
</dbReference>
<keyword evidence="6 8" id="KW-1133">Transmembrane helix</keyword>
<proteinExistence type="inferred from homology"/>
<name>A0A7V5LIJ4_CALAY</name>
<keyword evidence="8" id="KW-0769">Symport</keyword>
<keyword evidence="5 8" id="KW-0812">Transmembrane</keyword>
<evidence type="ECO:0000256" key="6">
    <source>
        <dbReference type="ARBA" id="ARBA00022989"/>
    </source>
</evidence>
<dbReference type="Pfam" id="PF01235">
    <property type="entry name" value="Na_Ala_symp"/>
    <property type="match status" value="1"/>
</dbReference>
<dbReference type="AlphaFoldDB" id="A0A7V5LIJ4"/>
<comment type="similarity">
    <text evidence="2 8">Belongs to the alanine or glycine:cation symporter (AGCS) (TC 2.A.25) family.</text>
</comment>
<keyword evidence="3 8" id="KW-0813">Transport</keyword>
<gene>
    <name evidence="9" type="ORF">ENL21_03275</name>
</gene>
<evidence type="ECO:0000256" key="8">
    <source>
        <dbReference type="RuleBase" id="RU363064"/>
    </source>
</evidence>
<protein>
    <submittedName>
        <fullName evidence="9">Sodium:alanine symporter family protein</fullName>
    </submittedName>
</protein>
<comment type="subcellular location">
    <subcellularLocation>
        <location evidence="1 8">Cell membrane</location>
        <topology evidence="1 8">Multi-pass membrane protein</topology>
    </subcellularLocation>
</comment>
<comment type="caution">
    <text evidence="9">The sequence shown here is derived from an EMBL/GenBank/DDBJ whole genome shotgun (WGS) entry which is preliminary data.</text>
</comment>
<keyword evidence="4 8" id="KW-1003">Cell membrane</keyword>
<organism evidence="9">
    <name type="scientific">Caldithrix abyssi</name>
    <dbReference type="NCBI Taxonomy" id="187145"/>
    <lineage>
        <taxon>Bacteria</taxon>
        <taxon>Pseudomonadati</taxon>
        <taxon>Calditrichota</taxon>
        <taxon>Calditrichia</taxon>
        <taxon>Calditrichales</taxon>
        <taxon>Calditrichaceae</taxon>
        <taxon>Caldithrix</taxon>
    </lineage>
</organism>
<feature type="transmembrane region" description="Helical" evidence="8">
    <location>
        <begin position="15"/>
        <end position="36"/>
    </location>
</feature>
<evidence type="ECO:0000256" key="7">
    <source>
        <dbReference type="ARBA" id="ARBA00023136"/>
    </source>
</evidence>
<dbReference type="InterPro" id="IPR001463">
    <property type="entry name" value="Na/Ala_symport"/>
</dbReference>
<evidence type="ECO:0000256" key="5">
    <source>
        <dbReference type="ARBA" id="ARBA00022692"/>
    </source>
</evidence>
<evidence type="ECO:0000256" key="2">
    <source>
        <dbReference type="ARBA" id="ARBA00009261"/>
    </source>
</evidence>
<sequence length="235" mass="25450">MAEQLLQFFTQARDYVWGVPLLVLLVGTGIYLTILLKGLQIRQLFHSLYLGLIKRKEEGEAEGDISHFQALMTALSATVGTGNIAGVATAITVGGPGALFWMWITGLFGMATKYSEAVLAVKYRKVDENGTMSGGPMYYIQNGLNLRWLGILFAIFATVAAFGIGNMVQSNSVAEALNLNFNIPHTYTGLVLMILTVLVIIGGIKSIGKVTGFLVPIMIVFYFGSALVILLIHLN</sequence>
<dbReference type="Proteomes" id="UP000886111">
    <property type="component" value="Unassembled WGS sequence"/>
</dbReference>
<dbReference type="PRINTS" id="PR00175">
    <property type="entry name" value="NAALASMPORT"/>
</dbReference>
<dbReference type="PANTHER" id="PTHR30330:SF3">
    <property type="entry name" value="TRANSCRIPTIONAL REGULATOR, LRP FAMILY"/>
    <property type="match status" value="1"/>
</dbReference>
<feature type="transmembrane region" description="Helical" evidence="8">
    <location>
        <begin position="185"/>
        <end position="204"/>
    </location>
</feature>